<name>A0A3B4DTM7_PYGNA</name>
<dbReference type="SMART" id="SM00034">
    <property type="entry name" value="CLECT"/>
    <property type="match status" value="1"/>
</dbReference>
<reference evidence="3 4" key="1">
    <citation type="submission" date="2020-10" db="EMBL/GenBank/DDBJ databases">
        <title>Pygocentrus nattereri (red-bellied piranha) genome, fPygNat1, primary haplotype.</title>
        <authorList>
            <person name="Myers G."/>
            <person name="Meyer A."/>
            <person name="Karagic N."/>
            <person name="Pippel M."/>
            <person name="Winkler S."/>
            <person name="Tracey A."/>
            <person name="Wood J."/>
            <person name="Formenti G."/>
            <person name="Howe K."/>
            <person name="Fedrigo O."/>
            <person name="Jarvis E.D."/>
        </authorList>
    </citation>
    <scope>NUCLEOTIDE SEQUENCE [LARGE SCALE GENOMIC DNA]</scope>
</reference>
<keyword evidence="1" id="KW-0812">Transmembrane</keyword>
<dbReference type="GeneTree" id="ENSGT00940000177397"/>
<dbReference type="PANTHER" id="PTHR45784">
    <property type="entry name" value="C-TYPE LECTIN DOMAIN FAMILY 20 MEMBER A-RELATED"/>
    <property type="match status" value="1"/>
</dbReference>
<feature type="domain" description="C-type lectin" evidence="2">
    <location>
        <begin position="63"/>
        <end position="140"/>
    </location>
</feature>
<dbReference type="InterPro" id="IPR001304">
    <property type="entry name" value="C-type_lectin-like"/>
</dbReference>
<evidence type="ECO:0000256" key="1">
    <source>
        <dbReference type="SAM" id="Phobius"/>
    </source>
</evidence>
<feature type="transmembrane region" description="Helical" evidence="1">
    <location>
        <begin position="41"/>
        <end position="61"/>
    </location>
</feature>
<dbReference type="CDD" id="cd00037">
    <property type="entry name" value="CLECT"/>
    <property type="match status" value="1"/>
</dbReference>
<dbReference type="SUPFAM" id="SSF56436">
    <property type="entry name" value="C-type lectin-like"/>
    <property type="match status" value="1"/>
</dbReference>
<keyword evidence="1" id="KW-0472">Membrane</keyword>
<protein>
    <recommendedName>
        <fullName evidence="2">C-type lectin domain-containing protein</fullName>
    </recommendedName>
</protein>
<accession>A0A3B4DTM7</accession>
<dbReference type="InterPro" id="IPR016187">
    <property type="entry name" value="CTDL_fold"/>
</dbReference>
<organism evidence="3 4">
    <name type="scientific">Pygocentrus nattereri</name>
    <name type="common">Red-bellied piranha</name>
    <dbReference type="NCBI Taxonomy" id="42514"/>
    <lineage>
        <taxon>Eukaryota</taxon>
        <taxon>Metazoa</taxon>
        <taxon>Chordata</taxon>
        <taxon>Craniata</taxon>
        <taxon>Vertebrata</taxon>
        <taxon>Euteleostomi</taxon>
        <taxon>Actinopterygii</taxon>
        <taxon>Neopterygii</taxon>
        <taxon>Teleostei</taxon>
        <taxon>Ostariophysi</taxon>
        <taxon>Characiformes</taxon>
        <taxon>Characoidei</taxon>
        <taxon>Pygocentrus</taxon>
    </lineage>
</organism>
<dbReference type="PANTHER" id="PTHR45784:SF3">
    <property type="entry name" value="C-TYPE LECTIN DOMAIN FAMILY 4 MEMBER K-LIKE-RELATED"/>
    <property type="match status" value="1"/>
</dbReference>
<dbReference type="PROSITE" id="PS50041">
    <property type="entry name" value="C_TYPE_LECTIN_2"/>
    <property type="match status" value="1"/>
</dbReference>
<evidence type="ECO:0000313" key="4">
    <source>
        <dbReference type="Proteomes" id="UP001501920"/>
    </source>
</evidence>
<feature type="transmembrane region" description="Helical" evidence="1">
    <location>
        <begin position="7"/>
        <end position="29"/>
    </location>
</feature>
<dbReference type="Gene3D" id="3.10.100.10">
    <property type="entry name" value="Mannose-Binding Protein A, subunit A"/>
    <property type="match status" value="2"/>
</dbReference>
<dbReference type="InterPro" id="IPR016186">
    <property type="entry name" value="C-type_lectin-like/link_sf"/>
</dbReference>
<evidence type="ECO:0000259" key="2">
    <source>
        <dbReference type="PROSITE" id="PS50041"/>
    </source>
</evidence>
<reference evidence="3" key="2">
    <citation type="submission" date="2025-08" db="UniProtKB">
        <authorList>
            <consortium name="Ensembl"/>
        </authorList>
    </citation>
    <scope>IDENTIFICATION</scope>
</reference>
<keyword evidence="1" id="KW-1133">Transmembrane helix</keyword>
<proteinExistence type="predicted"/>
<dbReference type="AlphaFoldDB" id="A0A3B4DTM7"/>
<dbReference type="Ensembl" id="ENSPNAT00000005380.2">
    <property type="protein sequence ID" value="ENSPNAP00000026334.2"/>
    <property type="gene ID" value="ENSPNAG00000011633.2"/>
</dbReference>
<dbReference type="Proteomes" id="UP001501920">
    <property type="component" value="Chromosome 2"/>
</dbReference>
<keyword evidence="4" id="KW-1185">Reference proteome</keyword>
<evidence type="ECO:0000313" key="3">
    <source>
        <dbReference type="Ensembl" id="ENSPNAP00000026334.2"/>
    </source>
</evidence>
<sequence>MTEGRRGLYPLFSISLRRLSLAFPARWIIPPLHPLCVRLQSSLGMFVVLVAIPTGFSVISWSRTWREALSYCRENHEDLVSVHTEEIQHWVETACWTWSDGSNFSYSNWKTREPNNAGTDNCGELWSSNGYKWNDADCKRTGAVQSGSKQWVSLPEDQRLNFICTV</sequence>
<reference evidence="3" key="3">
    <citation type="submission" date="2025-09" db="UniProtKB">
        <authorList>
            <consortium name="Ensembl"/>
        </authorList>
    </citation>
    <scope>IDENTIFICATION</scope>
</reference>